<feature type="compositionally biased region" description="Basic and acidic residues" evidence="1">
    <location>
        <begin position="1"/>
        <end position="14"/>
    </location>
</feature>
<comment type="caution">
    <text evidence="3">The sequence shown here is derived from an EMBL/GenBank/DDBJ whole genome shotgun (WGS) entry which is preliminary data.</text>
</comment>
<evidence type="ECO:0000313" key="4">
    <source>
        <dbReference type="Proteomes" id="UP001347796"/>
    </source>
</evidence>
<dbReference type="InterPro" id="IPR053347">
    <property type="entry name" value="Axonemal_MT_stabilizer"/>
</dbReference>
<gene>
    <name evidence="3" type="ORF">SNE40_002376</name>
    <name evidence="2" type="ORF">SNE40_006439</name>
</gene>
<dbReference type="EMBL" id="JAZGQO010000006">
    <property type="protein sequence ID" value="KAK6183852.1"/>
    <property type="molecule type" value="Genomic_DNA"/>
</dbReference>
<sequence>METNFEEIRKEGRQDWNQTSTGVGHQYRPGYYFPDSQYRSLMNEPLPANLAKPDEVIECRRYDTTSGKAFDRKYPGTTYSNPIHYKSPGHWKLNYVKDHVEKLGNGGWRRPLTMGNQKTETQDKFCAEPGMRDKYFFEEVYYPQNFVLQDHHKDGPSKVGVGSTTNDKLKGRPFKVGDCGVLPLLDPYLSTSHQVHRPFKSAELKKYPKKDVATYWECEEYPKTLGFGLKQNPLPKDNVPRDRLPMRDTLIFPTKTKIPRQPKALVPVPHSGLKTIYKDQYSRPSDVRMKNNFYCPVDTPYTLPDPGSNSVMTAPKMYKTEYNNVGSGKPIVV</sequence>
<name>A0AAN8K7M0_PATCE</name>
<dbReference type="PANTHER" id="PTHR37404">
    <property type="entry name" value="HCG1796489"/>
    <property type="match status" value="1"/>
</dbReference>
<reference evidence="3 4" key="1">
    <citation type="submission" date="2024-01" db="EMBL/GenBank/DDBJ databases">
        <title>The genome of the rayed Mediterranean limpet Patella caerulea (Linnaeus, 1758).</title>
        <authorList>
            <person name="Anh-Thu Weber A."/>
            <person name="Halstead-Nussloch G."/>
        </authorList>
    </citation>
    <scope>NUCLEOTIDE SEQUENCE [LARGE SCALE GENOMIC DNA]</scope>
    <source>
        <strain evidence="3">AATW-2023a</strain>
        <tissue evidence="3">Whole specimen</tissue>
    </source>
</reference>
<proteinExistence type="predicted"/>
<dbReference type="AlphaFoldDB" id="A0AAN8K7M0"/>
<evidence type="ECO:0000313" key="3">
    <source>
        <dbReference type="EMBL" id="KAK6190526.1"/>
    </source>
</evidence>
<evidence type="ECO:0000313" key="2">
    <source>
        <dbReference type="EMBL" id="KAK6183852.1"/>
    </source>
</evidence>
<organism evidence="3 4">
    <name type="scientific">Patella caerulea</name>
    <name type="common">Rayed Mediterranean limpet</name>
    <dbReference type="NCBI Taxonomy" id="87958"/>
    <lineage>
        <taxon>Eukaryota</taxon>
        <taxon>Metazoa</taxon>
        <taxon>Spiralia</taxon>
        <taxon>Lophotrochozoa</taxon>
        <taxon>Mollusca</taxon>
        <taxon>Gastropoda</taxon>
        <taxon>Patellogastropoda</taxon>
        <taxon>Patelloidea</taxon>
        <taxon>Patellidae</taxon>
        <taxon>Patella</taxon>
    </lineage>
</organism>
<accession>A0AAN8K7M0</accession>
<keyword evidence="4" id="KW-1185">Reference proteome</keyword>
<evidence type="ECO:0000256" key="1">
    <source>
        <dbReference type="SAM" id="MobiDB-lite"/>
    </source>
</evidence>
<dbReference type="EMBL" id="JAZGQO010000002">
    <property type="protein sequence ID" value="KAK6190526.1"/>
    <property type="molecule type" value="Genomic_DNA"/>
</dbReference>
<dbReference type="Proteomes" id="UP001347796">
    <property type="component" value="Unassembled WGS sequence"/>
</dbReference>
<dbReference type="PANTHER" id="PTHR37404:SF1">
    <property type="entry name" value="HCG1796489"/>
    <property type="match status" value="1"/>
</dbReference>
<feature type="region of interest" description="Disordered" evidence="1">
    <location>
        <begin position="1"/>
        <end position="30"/>
    </location>
</feature>
<protein>
    <submittedName>
        <fullName evidence="3">Uncharacterized protein</fullName>
    </submittedName>
</protein>